<dbReference type="EMBL" id="GGFM01011367">
    <property type="protein sequence ID" value="MBW32118.1"/>
    <property type="molecule type" value="Transcribed_RNA"/>
</dbReference>
<proteinExistence type="predicted"/>
<organism evidence="2">
    <name type="scientific">Anopheles braziliensis</name>
    <dbReference type="NCBI Taxonomy" id="58242"/>
    <lineage>
        <taxon>Eukaryota</taxon>
        <taxon>Metazoa</taxon>
        <taxon>Ecdysozoa</taxon>
        <taxon>Arthropoda</taxon>
        <taxon>Hexapoda</taxon>
        <taxon>Insecta</taxon>
        <taxon>Pterygota</taxon>
        <taxon>Neoptera</taxon>
        <taxon>Endopterygota</taxon>
        <taxon>Diptera</taxon>
        <taxon>Nematocera</taxon>
        <taxon>Culicoidea</taxon>
        <taxon>Culicidae</taxon>
        <taxon>Anophelinae</taxon>
        <taxon>Anopheles</taxon>
    </lineage>
</organism>
<keyword evidence="1" id="KW-0732">Signal</keyword>
<reference evidence="2" key="1">
    <citation type="submission" date="2018-01" db="EMBL/GenBank/DDBJ databases">
        <title>An insight into the sialome of Amazonian anophelines.</title>
        <authorList>
            <person name="Ribeiro J.M."/>
            <person name="Scarpassa V."/>
            <person name="Calvo E."/>
        </authorList>
    </citation>
    <scope>NUCLEOTIDE SEQUENCE</scope>
    <source>
        <tissue evidence="2">Salivary glands</tissue>
    </source>
</reference>
<dbReference type="AlphaFoldDB" id="A0A2M3ZUP8"/>
<name>A0A2M3ZUP8_9DIPT</name>
<protein>
    <submittedName>
        <fullName evidence="2">Putative secreted peptide</fullName>
    </submittedName>
</protein>
<sequence>MGANCVLGSTLLRLLSGCCTAAFTRVCLITMRWHRIDGHLVLFAFLQLFCPLSRIACTGFCHFLTTRTSGDGGGGARLFALQSYFNRWRY</sequence>
<evidence type="ECO:0000256" key="1">
    <source>
        <dbReference type="SAM" id="SignalP"/>
    </source>
</evidence>
<evidence type="ECO:0000313" key="2">
    <source>
        <dbReference type="EMBL" id="MBW32118.1"/>
    </source>
</evidence>
<accession>A0A2M3ZUP8</accession>
<feature type="chain" id="PRO_5014966937" evidence="1">
    <location>
        <begin position="22"/>
        <end position="90"/>
    </location>
</feature>
<feature type="signal peptide" evidence="1">
    <location>
        <begin position="1"/>
        <end position="21"/>
    </location>
</feature>